<feature type="transmembrane region" description="Helical" evidence="5">
    <location>
        <begin position="224"/>
        <end position="247"/>
    </location>
</feature>
<evidence type="ECO:0000313" key="7">
    <source>
        <dbReference type="EMBL" id="OIQ79551.1"/>
    </source>
</evidence>
<feature type="transmembrane region" description="Helical" evidence="5">
    <location>
        <begin position="38"/>
        <end position="58"/>
    </location>
</feature>
<comment type="caution">
    <text evidence="7">The sequence shown here is derived from an EMBL/GenBank/DDBJ whole genome shotgun (WGS) entry which is preliminary data.</text>
</comment>
<name>A0A1J5QHW3_9ZZZZ</name>
<evidence type="ECO:0000256" key="4">
    <source>
        <dbReference type="ARBA" id="ARBA00023136"/>
    </source>
</evidence>
<dbReference type="PANTHER" id="PTHR32322">
    <property type="entry name" value="INNER MEMBRANE TRANSPORTER"/>
    <property type="match status" value="1"/>
</dbReference>
<feature type="transmembrane region" description="Helical" evidence="5">
    <location>
        <begin position="126"/>
        <end position="143"/>
    </location>
</feature>
<feature type="domain" description="EamA" evidence="6">
    <location>
        <begin position="161"/>
        <end position="298"/>
    </location>
</feature>
<accession>A0A1J5QHW3</accession>
<feature type="transmembrane region" description="Helical" evidence="5">
    <location>
        <begin position="70"/>
        <end position="93"/>
    </location>
</feature>
<dbReference type="PANTHER" id="PTHR32322:SF2">
    <property type="entry name" value="EAMA DOMAIN-CONTAINING PROTEIN"/>
    <property type="match status" value="1"/>
</dbReference>
<dbReference type="Pfam" id="PF00892">
    <property type="entry name" value="EamA"/>
    <property type="match status" value="2"/>
</dbReference>
<dbReference type="InterPro" id="IPR000620">
    <property type="entry name" value="EamA_dom"/>
</dbReference>
<dbReference type="SUPFAM" id="SSF103481">
    <property type="entry name" value="Multidrug resistance efflux transporter EmrE"/>
    <property type="match status" value="2"/>
</dbReference>
<evidence type="ECO:0000256" key="2">
    <source>
        <dbReference type="ARBA" id="ARBA00022692"/>
    </source>
</evidence>
<dbReference type="EMBL" id="MLJW01001195">
    <property type="protein sequence ID" value="OIQ79551.1"/>
    <property type="molecule type" value="Genomic_DNA"/>
</dbReference>
<sequence>MMRTTYKTKTWTSLWTVYILWGSTYFGIAIAVKTMPALLSMGIRFTTAAILLAGAILVKKGFSEFRIPRREIVSAGSFGALRLGVGLGALALAEKTVPSGVAALIFCCLPLWVSLFRTISGDKPSALTMLGIAVGFAGVAVLLKPGQVTAIEGSNHLRLWFWIAVVLFGNFCWAVGTFLAPKFPMPKNSFISTFYEMLFGGMFLFIFGLFAGERFSSFSNSSSASWFAILYLAVFGSIVGYSAFVWLVANVPVSLTTTYVYVNPVIAVLLGTIFLKETFHLSELMGGTVVLVGVILVVISESKRVNAKNGTANPQELLTRDT</sequence>
<gene>
    <name evidence="7" type="primary">yedA_9</name>
    <name evidence="7" type="ORF">GALL_387060</name>
</gene>
<reference evidence="7" key="1">
    <citation type="submission" date="2016-10" db="EMBL/GenBank/DDBJ databases">
        <title>Sequence of Gallionella enrichment culture.</title>
        <authorList>
            <person name="Poehlein A."/>
            <person name="Muehling M."/>
            <person name="Daniel R."/>
        </authorList>
    </citation>
    <scope>NUCLEOTIDE SEQUENCE</scope>
</reference>
<protein>
    <submittedName>
        <fullName evidence="7">Putative inner membrane transporter YedA</fullName>
    </submittedName>
</protein>
<dbReference type="GO" id="GO:0016020">
    <property type="term" value="C:membrane"/>
    <property type="evidence" value="ECO:0007669"/>
    <property type="project" value="UniProtKB-SubCell"/>
</dbReference>
<organism evidence="7">
    <name type="scientific">mine drainage metagenome</name>
    <dbReference type="NCBI Taxonomy" id="410659"/>
    <lineage>
        <taxon>unclassified sequences</taxon>
        <taxon>metagenomes</taxon>
        <taxon>ecological metagenomes</taxon>
    </lineage>
</organism>
<feature type="transmembrane region" description="Helical" evidence="5">
    <location>
        <begin position="193"/>
        <end position="212"/>
    </location>
</feature>
<keyword evidence="4 5" id="KW-0472">Membrane</keyword>
<feature type="transmembrane region" description="Helical" evidence="5">
    <location>
        <begin position="99"/>
        <end position="119"/>
    </location>
</feature>
<comment type="subcellular location">
    <subcellularLocation>
        <location evidence="1">Membrane</location>
        <topology evidence="1">Multi-pass membrane protein</topology>
    </subcellularLocation>
</comment>
<evidence type="ECO:0000256" key="1">
    <source>
        <dbReference type="ARBA" id="ARBA00004141"/>
    </source>
</evidence>
<evidence type="ECO:0000256" key="3">
    <source>
        <dbReference type="ARBA" id="ARBA00022989"/>
    </source>
</evidence>
<evidence type="ECO:0000259" key="6">
    <source>
        <dbReference type="Pfam" id="PF00892"/>
    </source>
</evidence>
<dbReference type="AlphaFoldDB" id="A0A1J5QHW3"/>
<feature type="transmembrane region" description="Helical" evidence="5">
    <location>
        <begin position="159"/>
        <end position="181"/>
    </location>
</feature>
<feature type="transmembrane region" description="Helical" evidence="5">
    <location>
        <begin position="12"/>
        <end position="32"/>
    </location>
</feature>
<evidence type="ECO:0000256" key="5">
    <source>
        <dbReference type="SAM" id="Phobius"/>
    </source>
</evidence>
<feature type="domain" description="EamA" evidence="6">
    <location>
        <begin position="17"/>
        <end position="143"/>
    </location>
</feature>
<keyword evidence="3 5" id="KW-1133">Transmembrane helix</keyword>
<dbReference type="InterPro" id="IPR037185">
    <property type="entry name" value="EmrE-like"/>
</dbReference>
<feature type="transmembrane region" description="Helical" evidence="5">
    <location>
        <begin position="281"/>
        <end position="299"/>
    </location>
</feature>
<keyword evidence="2 5" id="KW-0812">Transmembrane</keyword>
<feature type="transmembrane region" description="Helical" evidence="5">
    <location>
        <begin position="259"/>
        <end position="275"/>
    </location>
</feature>
<proteinExistence type="predicted"/>
<dbReference type="InterPro" id="IPR050638">
    <property type="entry name" value="AA-Vitamin_Transporters"/>
</dbReference>